<proteinExistence type="predicted"/>
<accession>A0A0B7BJG3</accession>
<evidence type="ECO:0000256" key="1">
    <source>
        <dbReference type="SAM" id="Phobius"/>
    </source>
</evidence>
<dbReference type="EMBL" id="HACG01046629">
    <property type="protein sequence ID" value="CEK93494.1"/>
    <property type="molecule type" value="Transcribed_RNA"/>
</dbReference>
<dbReference type="AlphaFoldDB" id="A0A0B7BJG3"/>
<keyword evidence="1" id="KW-0812">Transmembrane</keyword>
<protein>
    <recommendedName>
        <fullName evidence="4">Methyltransferase type 11 domain-containing protein</fullName>
    </recommendedName>
</protein>
<organism evidence="3">
    <name type="scientific">Arion vulgaris</name>
    <dbReference type="NCBI Taxonomy" id="1028688"/>
    <lineage>
        <taxon>Eukaryota</taxon>
        <taxon>Metazoa</taxon>
        <taxon>Spiralia</taxon>
        <taxon>Lophotrochozoa</taxon>
        <taxon>Mollusca</taxon>
        <taxon>Gastropoda</taxon>
        <taxon>Heterobranchia</taxon>
        <taxon>Euthyneura</taxon>
        <taxon>Panpulmonata</taxon>
        <taxon>Eupulmonata</taxon>
        <taxon>Stylommatophora</taxon>
        <taxon>Helicina</taxon>
        <taxon>Arionoidea</taxon>
        <taxon>Arionidae</taxon>
        <taxon>Arion</taxon>
    </lineage>
</organism>
<evidence type="ECO:0000313" key="2">
    <source>
        <dbReference type="EMBL" id="CEK93493.1"/>
    </source>
</evidence>
<name>A0A0B7BJG3_9EUPU</name>
<sequence>MGIMPYNCDYNFAKKASVLLFILVLVGAVYIVATRYNTQVREIISSPTVIKVVPESSDIKTKRFMQQRNDVSRQLNQMKQLYGQQSCEQLKLQQTSGKTVDSRVSENGGWCSDASSPESKAHMWDQGFSTALSKFLAGKEVASFGDGPGQYKKHLDSLGQVKIYTAYDGAPYCETVTKGTVKFLDLTAPQYGLPAYDWVVSVEVGEHIPAKFEDIYLDNLARHAREGLVLSWAVPGQGGLSHVNNKALVDVIAQLNKRGFEIDKTGSEPLRQASSFSWLKGNIYTYKRVDPKTFIEEDV</sequence>
<keyword evidence="1" id="KW-0472">Membrane</keyword>
<evidence type="ECO:0008006" key="4">
    <source>
        <dbReference type="Google" id="ProtNLM"/>
    </source>
</evidence>
<evidence type="ECO:0000313" key="3">
    <source>
        <dbReference type="EMBL" id="CEK93494.1"/>
    </source>
</evidence>
<feature type="transmembrane region" description="Helical" evidence="1">
    <location>
        <begin position="12"/>
        <end position="33"/>
    </location>
</feature>
<dbReference type="InterPro" id="IPR029063">
    <property type="entry name" value="SAM-dependent_MTases_sf"/>
</dbReference>
<reference evidence="3" key="1">
    <citation type="submission" date="2014-12" db="EMBL/GenBank/DDBJ databases">
        <title>Insight into the proteome of Arion vulgaris.</title>
        <authorList>
            <person name="Aradska J."/>
            <person name="Bulat T."/>
            <person name="Smidak R."/>
            <person name="Sarate P."/>
            <person name="Gangsoo J."/>
            <person name="Sialana F."/>
            <person name="Bilban M."/>
            <person name="Lubec G."/>
        </authorList>
    </citation>
    <scope>NUCLEOTIDE SEQUENCE</scope>
    <source>
        <tissue evidence="3">Skin</tissue>
    </source>
</reference>
<gene>
    <name evidence="3" type="primary">ORF195628</name>
    <name evidence="2" type="synonym">ORF195620</name>
</gene>
<dbReference type="EMBL" id="HACG01046628">
    <property type="protein sequence ID" value="CEK93493.1"/>
    <property type="molecule type" value="Transcribed_RNA"/>
</dbReference>
<keyword evidence="1" id="KW-1133">Transmembrane helix</keyword>
<dbReference type="SUPFAM" id="SSF53335">
    <property type="entry name" value="S-adenosyl-L-methionine-dependent methyltransferases"/>
    <property type="match status" value="1"/>
</dbReference>